<evidence type="ECO:0000256" key="1">
    <source>
        <dbReference type="SAM" id="MobiDB-lite"/>
    </source>
</evidence>
<feature type="region of interest" description="Disordered" evidence="1">
    <location>
        <begin position="1"/>
        <end position="69"/>
    </location>
</feature>
<organism evidence="2 3">
    <name type="scientific">Pleurodeles waltl</name>
    <name type="common">Iberian ribbed newt</name>
    <dbReference type="NCBI Taxonomy" id="8319"/>
    <lineage>
        <taxon>Eukaryota</taxon>
        <taxon>Metazoa</taxon>
        <taxon>Chordata</taxon>
        <taxon>Craniata</taxon>
        <taxon>Vertebrata</taxon>
        <taxon>Euteleostomi</taxon>
        <taxon>Amphibia</taxon>
        <taxon>Batrachia</taxon>
        <taxon>Caudata</taxon>
        <taxon>Salamandroidea</taxon>
        <taxon>Salamandridae</taxon>
        <taxon>Pleurodelinae</taxon>
        <taxon>Pleurodeles</taxon>
    </lineage>
</organism>
<evidence type="ECO:0000313" key="3">
    <source>
        <dbReference type="Proteomes" id="UP001066276"/>
    </source>
</evidence>
<dbReference type="AlphaFoldDB" id="A0AAV7LGU8"/>
<feature type="compositionally biased region" description="Polar residues" evidence="1">
    <location>
        <begin position="55"/>
        <end position="64"/>
    </location>
</feature>
<dbReference type="EMBL" id="JANPWB010000015">
    <property type="protein sequence ID" value="KAJ1090263.1"/>
    <property type="molecule type" value="Genomic_DNA"/>
</dbReference>
<proteinExistence type="predicted"/>
<evidence type="ECO:0008006" key="4">
    <source>
        <dbReference type="Google" id="ProtNLM"/>
    </source>
</evidence>
<gene>
    <name evidence="2" type="ORF">NDU88_003398</name>
</gene>
<evidence type="ECO:0000313" key="2">
    <source>
        <dbReference type="EMBL" id="KAJ1090263.1"/>
    </source>
</evidence>
<protein>
    <recommendedName>
        <fullName evidence="4">t-SNARE coiled-coil homology domain-containing protein</fullName>
    </recommendedName>
</protein>
<accession>A0AAV7LGU8</accession>
<keyword evidence="3" id="KW-1185">Reference proteome</keyword>
<dbReference type="Proteomes" id="UP001066276">
    <property type="component" value="Chromosome 11"/>
</dbReference>
<name>A0AAV7LGU8_PLEWA</name>
<reference evidence="2" key="1">
    <citation type="journal article" date="2022" name="bioRxiv">
        <title>Sequencing and chromosome-scale assembly of the giantPleurodeles waltlgenome.</title>
        <authorList>
            <person name="Brown T."/>
            <person name="Elewa A."/>
            <person name="Iarovenko S."/>
            <person name="Subramanian E."/>
            <person name="Araus A.J."/>
            <person name="Petzold A."/>
            <person name="Susuki M."/>
            <person name="Suzuki K.-i.T."/>
            <person name="Hayashi T."/>
            <person name="Toyoda A."/>
            <person name="Oliveira C."/>
            <person name="Osipova E."/>
            <person name="Leigh N.D."/>
            <person name="Simon A."/>
            <person name="Yun M.H."/>
        </authorList>
    </citation>
    <scope>NUCLEOTIDE SEQUENCE</scope>
    <source>
        <strain evidence="2">20211129_DDA</strain>
        <tissue evidence="2">Liver</tissue>
    </source>
</reference>
<feature type="compositionally biased region" description="Basic and acidic residues" evidence="1">
    <location>
        <begin position="8"/>
        <end position="19"/>
    </location>
</feature>
<comment type="caution">
    <text evidence="2">The sequence shown here is derived from an EMBL/GenBank/DDBJ whole genome shotgun (WGS) entry which is preliminary data.</text>
</comment>
<sequence length="130" mass="14368">MHAASELQDPRHSRSERQRKAGYPVGGAWADRPQRATEECAIMAGKSKAARAQERSTPGITSGEQQTTPSLLSLETTLQAHSTQLEKILQAIMDTKASIENRIDTVSQDLNLLRVDHRNLTDRVGTVKIH</sequence>